<dbReference type="RefSeq" id="WP_345601724.1">
    <property type="nucleotide sequence ID" value="NZ_BAABLT010000048.1"/>
</dbReference>
<dbReference type="EMBL" id="JBHTIW010000010">
    <property type="protein sequence ID" value="MFD0920987.1"/>
    <property type="molecule type" value="Genomic_DNA"/>
</dbReference>
<accession>A0ABW3FRL9</accession>
<protein>
    <recommendedName>
        <fullName evidence="3">DUF397 domain-containing protein</fullName>
    </recommendedName>
</protein>
<comment type="caution">
    <text evidence="1">The sequence shown here is derived from an EMBL/GenBank/DDBJ whole genome shotgun (WGS) entry which is preliminary data.</text>
</comment>
<keyword evidence="2" id="KW-1185">Reference proteome</keyword>
<evidence type="ECO:0008006" key="3">
    <source>
        <dbReference type="Google" id="ProtNLM"/>
    </source>
</evidence>
<organism evidence="1 2">
    <name type="scientific">Saccharopolyspora rosea</name>
    <dbReference type="NCBI Taxonomy" id="524884"/>
    <lineage>
        <taxon>Bacteria</taxon>
        <taxon>Bacillati</taxon>
        <taxon>Actinomycetota</taxon>
        <taxon>Actinomycetes</taxon>
        <taxon>Pseudonocardiales</taxon>
        <taxon>Pseudonocardiaceae</taxon>
        <taxon>Saccharopolyspora</taxon>
    </lineage>
</organism>
<sequence length="81" mass="9109">MSLNRAESPVREEEPKREWLLRCQDSRGHVSVCSISVGAGEMEMCGPDEAAFFRLHPWEVAAFRRAFDEAVVRVEADLASS</sequence>
<evidence type="ECO:0000313" key="1">
    <source>
        <dbReference type="EMBL" id="MFD0920987.1"/>
    </source>
</evidence>
<reference evidence="2" key="1">
    <citation type="journal article" date="2019" name="Int. J. Syst. Evol. Microbiol.">
        <title>The Global Catalogue of Microorganisms (GCM) 10K type strain sequencing project: providing services to taxonomists for standard genome sequencing and annotation.</title>
        <authorList>
            <consortium name="The Broad Institute Genomics Platform"/>
            <consortium name="The Broad Institute Genome Sequencing Center for Infectious Disease"/>
            <person name="Wu L."/>
            <person name="Ma J."/>
        </authorList>
    </citation>
    <scope>NUCLEOTIDE SEQUENCE [LARGE SCALE GENOMIC DNA]</scope>
    <source>
        <strain evidence="2">CCUG 56401</strain>
    </source>
</reference>
<gene>
    <name evidence="1" type="ORF">ACFQ16_14665</name>
</gene>
<name>A0ABW3FRL9_9PSEU</name>
<dbReference type="Proteomes" id="UP001597018">
    <property type="component" value="Unassembled WGS sequence"/>
</dbReference>
<proteinExistence type="predicted"/>
<evidence type="ECO:0000313" key="2">
    <source>
        <dbReference type="Proteomes" id="UP001597018"/>
    </source>
</evidence>